<reference evidence="2 3" key="1">
    <citation type="submission" date="2024-10" db="EMBL/GenBank/DDBJ databases">
        <title>Updated reference genomes for cyclostephanoid diatoms.</title>
        <authorList>
            <person name="Roberts W.R."/>
            <person name="Alverson A.J."/>
        </authorList>
    </citation>
    <scope>NUCLEOTIDE SEQUENCE [LARGE SCALE GENOMIC DNA]</scope>
    <source>
        <strain evidence="2 3">AJA232-27</strain>
    </source>
</reference>
<sequence>MFLTSGPCLIPFMLAAGGRTAVSVSHRPRGCHNNINRHHPVLVVAPAFMSSSRRRLRRHCYSTSHHNGRRGIVGLAAASFSSGRQSTNKHSSISSVGNSTLPSSPPPATSYSSTDQRIQDLLTHPAINWNSATTFASMHKKKLGVRHLPLFDHRHRQHQHQAADPKSTNIATNTECEDYLFDEFASVICHANVIPRKELFETWSAALHIHSSYFGDDALTMTMNADDDEWNAVVPVRRAVDVAAGHGLLAWALLLLDDEYQRSSRRHQQLPLSPLTAFCLDIQMPPSATLIHASMAQHFPHLESRFDYVEGRLEQLVPHPTCLLASVHGCGILTDMLVATAAEQKVPLAVVPCCHSRKLIVLEVASRYAKDAYEDILLHNSKDRIPNLADRLDRARVTAMRNAGLEVKEVYLPKMFTDKNRLIMGFPSTTTPEIAQGCAPLSSISSSQVNLPTEKTTFMSRGNNMPPLNNHQSDATGVLRPKPRYMKGFYIPCQDSLVHRQLITQLSGKEAGNSRKKVMHNRNNTQSPQLDVSLWLPPHDKDKTDGIVSETSLSSLIAEILMSNQQQAGIQCTVTKLGDVYTHPTSGRKAQTYRITYGVSSSSLVDSNMNGEEDDKEDTNMNDVLSFEDAKRLHVRICESIPITFTGAECR</sequence>
<evidence type="ECO:0000313" key="3">
    <source>
        <dbReference type="Proteomes" id="UP001530293"/>
    </source>
</evidence>
<gene>
    <name evidence="2" type="ORF">ACHAWU_005803</name>
</gene>
<dbReference type="EMBL" id="JALLBG020000132">
    <property type="protein sequence ID" value="KAL3762600.1"/>
    <property type="molecule type" value="Genomic_DNA"/>
</dbReference>
<proteinExistence type="predicted"/>
<dbReference type="AlphaFoldDB" id="A0ABD3MQ20"/>
<keyword evidence="3" id="KW-1185">Reference proteome</keyword>
<feature type="compositionally biased region" description="Polar residues" evidence="1">
    <location>
        <begin position="83"/>
        <end position="98"/>
    </location>
</feature>
<protein>
    <recommendedName>
        <fullName evidence="4">Methyltransferase domain-containing protein</fullName>
    </recommendedName>
</protein>
<evidence type="ECO:0000256" key="1">
    <source>
        <dbReference type="SAM" id="MobiDB-lite"/>
    </source>
</evidence>
<dbReference type="Proteomes" id="UP001530293">
    <property type="component" value="Unassembled WGS sequence"/>
</dbReference>
<organism evidence="2 3">
    <name type="scientific">Discostella pseudostelligera</name>
    <dbReference type="NCBI Taxonomy" id="259834"/>
    <lineage>
        <taxon>Eukaryota</taxon>
        <taxon>Sar</taxon>
        <taxon>Stramenopiles</taxon>
        <taxon>Ochrophyta</taxon>
        <taxon>Bacillariophyta</taxon>
        <taxon>Coscinodiscophyceae</taxon>
        <taxon>Thalassiosirophycidae</taxon>
        <taxon>Stephanodiscales</taxon>
        <taxon>Stephanodiscaceae</taxon>
        <taxon>Discostella</taxon>
    </lineage>
</organism>
<name>A0ABD3MQ20_9STRA</name>
<comment type="caution">
    <text evidence="2">The sequence shown here is derived from an EMBL/GenBank/DDBJ whole genome shotgun (WGS) entry which is preliminary data.</text>
</comment>
<feature type="region of interest" description="Disordered" evidence="1">
    <location>
        <begin position="83"/>
        <end position="115"/>
    </location>
</feature>
<accession>A0ABD3MQ20</accession>
<evidence type="ECO:0008006" key="4">
    <source>
        <dbReference type="Google" id="ProtNLM"/>
    </source>
</evidence>
<evidence type="ECO:0000313" key="2">
    <source>
        <dbReference type="EMBL" id="KAL3762600.1"/>
    </source>
</evidence>